<feature type="region of interest" description="Disordered" evidence="1">
    <location>
        <begin position="1"/>
        <end position="24"/>
    </location>
</feature>
<reference evidence="4 5" key="1">
    <citation type="submission" date="2023-07" db="EMBL/GenBank/DDBJ databases">
        <authorList>
            <person name="Girao M."/>
            <person name="Carvalho M.F."/>
        </authorList>
    </citation>
    <scope>NUCLEOTIDE SEQUENCE [LARGE SCALE GENOMIC DNA]</scope>
    <source>
        <strain evidence="4 5">66/93</strain>
    </source>
</reference>
<comment type="caution">
    <text evidence="4">The sequence shown here is derived from an EMBL/GenBank/DDBJ whole genome shotgun (WGS) entry which is preliminary data.</text>
</comment>
<feature type="domain" description="DUF6286" evidence="3">
    <location>
        <begin position="99"/>
        <end position="203"/>
    </location>
</feature>
<feature type="transmembrane region" description="Helical" evidence="2">
    <location>
        <begin position="90"/>
        <end position="110"/>
    </location>
</feature>
<name>A0ABU7KUP2_9ACTN</name>
<dbReference type="EMBL" id="JAUUCC010000059">
    <property type="protein sequence ID" value="MEE2053006.1"/>
    <property type="molecule type" value="Genomic_DNA"/>
</dbReference>
<evidence type="ECO:0000259" key="3">
    <source>
        <dbReference type="Pfam" id="PF19803"/>
    </source>
</evidence>
<evidence type="ECO:0000313" key="5">
    <source>
        <dbReference type="Proteomes" id="UP001348641"/>
    </source>
</evidence>
<feature type="compositionally biased region" description="Polar residues" evidence="1">
    <location>
        <begin position="1"/>
        <end position="13"/>
    </location>
</feature>
<dbReference type="Proteomes" id="UP001348641">
    <property type="component" value="Unassembled WGS sequence"/>
</dbReference>
<keyword evidence="2" id="KW-0472">Membrane</keyword>
<evidence type="ECO:0000256" key="1">
    <source>
        <dbReference type="SAM" id="MobiDB-lite"/>
    </source>
</evidence>
<organism evidence="4 5">
    <name type="scientific">Nocardiopsis tropica</name>
    <dbReference type="NCBI Taxonomy" id="109330"/>
    <lineage>
        <taxon>Bacteria</taxon>
        <taxon>Bacillati</taxon>
        <taxon>Actinomycetota</taxon>
        <taxon>Actinomycetes</taxon>
        <taxon>Streptosporangiales</taxon>
        <taxon>Nocardiopsidaceae</taxon>
        <taxon>Nocardiopsis</taxon>
    </lineage>
</organism>
<evidence type="ECO:0000256" key="2">
    <source>
        <dbReference type="SAM" id="Phobius"/>
    </source>
</evidence>
<feature type="transmembrane region" description="Helical" evidence="2">
    <location>
        <begin position="41"/>
        <end position="63"/>
    </location>
</feature>
<keyword evidence="2" id="KW-1133">Transmembrane helix</keyword>
<protein>
    <submittedName>
        <fullName evidence="4">DUF6286 domain-containing protein</fullName>
    </submittedName>
</protein>
<dbReference type="RefSeq" id="WP_330159985.1">
    <property type="nucleotide sequence ID" value="NZ_BAAAJA010000034.1"/>
</dbReference>
<dbReference type="Pfam" id="PF19803">
    <property type="entry name" value="DUF6286"/>
    <property type="match status" value="1"/>
</dbReference>
<keyword evidence="2" id="KW-0812">Transmembrane</keyword>
<accession>A0ABU7KUP2</accession>
<gene>
    <name evidence="4" type="ORF">Q8A49_21105</name>
</gene>
<evidence type="ECO:0000313" key="4">
    <source>
        <dbReference type="EMBL" id="MEE2053006.1"/>
    </source>
</evidence>
<dbReference type="InterPro" id="IPR046253">
    <property type="entry name" value="DUF6286"/>
</dbReference>
<proteinExistence type="predicted"/>
<sequence>MTSLQEASQTQRTPAGPSPAGVRDARRTAVRVFRPQRSLPAAVAAVSVAVVGGMAVAVTTAGAGGTPSPLTGIDGSLSRVSSTPWEAPEAMVLSAVAAAVGLTLVLTALLPGTGGHLALRTDDRDTVAGLTRRGLRDILAVEARGVDGVGSVRVRGGSRTVRIEVRTHIREAGWLGERVEAVVRRRVEDLRPLRAPRVVVRLREEA</sequence>